<evidence type="ECO:0000256" key="7">
    <source>
        <dbReference type="ARBA" id="ARBA00040047"/>
    </source>
</evidence>
<dbReference type="PANTHER" id="PTHR13768:SF2">
    <property type="entry name" value="GAMMA-SOLUBLE NSF ATTACHMENT PROTEIN"/>
    <property type="match status" value="1"/>
</dbReference>
<dbReference type="GO" id="GO:0019905">
    <property type="term" value="F:syntaxin binding"/>
    <property type="evidence" value="ECO:0007669"/>
    <property type="project" value="TreeGrafter"/>
</dbReference>
<dbReference type="PANTHER" id="PTHR13768">
    <property type="entry name" value="SOLUBLE NSF ATTACHMENT PROTEIN SNAP"/>
    <property type="match status" value="1"/>
</dbReference>
<keyword evidence="11" id="KW-1185">Reference proteome</keyword>
<dbReference type="GO" id="GO:0016192">
    <property type="term" value="P:vesicle-mediated transport"/>
    <property type="evidence" value="ECO:0007669"/>
    <property type="project" value="UniProtKB-KW"/>
</dbReference>
<comment type="similarity">
    <text evidence="2">Belongs to the SNAP family.</text>
</comment>
<sequence length="315" mass="35549">MSDKRKGPSRPPPSNGLNGQAQAASSSIFDQREKLHERGEKLGNLAQLTEPIDPSKNYSDSPEELCSKAAGILGQETSSLLKLYAAAATKYKIKQNYEDAARTYELAANAYDSAEDRYGQVQNLSQASQSWRSVPNVTEAERLGLQASDLYLDLNKLVRAAKELTPIADAYRSKFMRDRDETAADMATKLYAKAFELFRRDGKARSSASRVSIERANLMVLPGKKFLEAGKVYESEANFCANEKLLKYSAKNHFFRAGLCKLWHDGNHAHECFNKYCDDYPAFADTREAWLLANLINAVKKLDFRDFTKNWFDYF</sequence>
<evidence type="ECO:0000256" key="4">
    <source>
        <dbReference type="ARBA" id="ARBA00022892"/>
    </source>
</evidence>
<dbReference type="Proteomes" id="UP000001307">
    <property type="component" value="Unassembled WGS sequence"/>
</dbReference>
<dbReference type="OrthoDB" id="9984275at2759"/>
<evidence type="ECO:0000256" key="8">
    <source>
        <dbReference type="ARBA" id="ARBA00042485"/>
    </source>
</evidence>
<dbReference type="InParanoid" id="E4XGP1"/>
<dbReference type="SUPFAM" id="SSF48452">
    <property type="entry name" value="TPR-like"/>
    <property type="match status" value="1"/>
</dbReference>
<keyword evidence="6" id="KW-0472">Membrane</keyword>
<evidence type="ECO:0000256" key="2">
    <source>
        <dbReference type="ARBA" id="ARBA00010050"/>
    </source>
</evidence>
<feature type="region of interest" description="Disordered" evidence="9">
    <location>
        <begin position="1"/>
        <end position="61"/>
    </location>
</feature>
<dbReference type="Gene3D" id="1.25.40.10">
    <property type="entry name" value="Tetratricopeptide repeat domain"/>
    <property type="match status" value="1"/>
</dbReference>
<dbReference type="GO" id="GO:0031201">
    <property type="term" value="C:SNARE complex"/>
    <property type="evidence" value="ECO:0007669"/>
    <property type="project" value="TreeGrafter"/>
</dbReference>
<feature type="compositionally biased region" description="Basic and acidic residues" evidence="9">
    <location>
        <begin position="30"/>
        <end position="41"/>
    </location>
</feature>
<protein>
    <recommendedName>
        <fullName evidence="7">Gamma-soluble NSF attachment protein</fullName>
    </recommendedName>
    <alternativeName>
        <fullName evidence="8">N-ethylmaleimide-sensitive factor attachment protein gamma</fullName>
    </alternativeName>
</protein>
<dbReference type="AlphaFoldDB" id="E4XGP1"/>
<evidence type="ECO:0000256" key="9">
    <source>
        <dbReference type="SAM" id="MobiDB-lite"/>
    </source>
</evidence>
<evidence type="ECO:0000256" key="3">
    <source>
        <dbReference type="ARBA" id="ARBA00022448"/>
    </source>
</evidence>
<feature type="compositionally biased region" description="Polar residues" evidence="9">
    <location>
        <begin position="15"/>
        <end position="29"/>
    </location>
</feature>
<dbReference type="EMBL" id="FN653048">
    <property type="protein sequence ID" value="CBY09839.1"/>
    <property type="molecule type" value="Genomic_DNA"/>
</dbReference>
<dbReference type="InterPro" id="IPR000744">
    <property type="entry name" value="NSF_attach"/>
</dbReference>
<dbReference type="GO" id="GO:0005774">
    <property type="term" value="C:vacuolar membrane"/>
    <property type="evidence" value="ECO:0007669"/>
    <property type="project" value="TreeGrafter"/>
</dbReference>
<dbReference type="Pfam" id="PF14938">
    <property type="entry name" value="SNAP"/>
    <property type="match status" value="1"/>
</dbReference>
<keyword evidence="4" id="KW-0931">ER-Golgi transport</keyword>
<dbReference type="GO" id="GO:0005483">
    <property type="term" value="F:soluble NSF attachment protein activity"/>
    <property type="evidence" value="ECO:0007669"/>
    <property type="project" value="TreeGrafter"/>
</dbReference>
<proteinExistence type="inferred from homology"/>
<keyword evidence="3" id="KW-0813">Transport</keyword>
<evidence type="ECO:0000313" key="10">
    <source>
        <dbReference type="EMBL" id="CBY09839.1"/>
    </source>
</evidence>
<gene>
    <name evidence="10" type="ORF">GSOID_T00010654001</name>
</gene>
<accession>E4XGP1</accession>
<dbReference type="PRINTS" id="PR00448">
    <property type="entry name" value="NSFATTACHMNT"/>
</dbReference>
<comment type="subcellular location">
    <subcellularLocation>
        <location evidence="1">Membrane</location>
        <topology evidence="1">Peripheral membrane protein</topology>
    </subcellularLocation>
</comment>
<dbReference type="GO" id="GO:0006886">
    <property type="term" value="P:intracellular protein transport"/>
    <property type="evidence" value="ECO:0007669"/>
    <property type="project" value="InterPro"/>
</dbReference>
<organism evidence="10">
    <name type="scientific">Oikopleura dioica</name>
    <name type="common">Tunicate</name>
    <dbReference type="NCBI Taxonomy" id="34765"/>
    <lineage>
        <taxon>Eukaryota</taxon>
        <taxon>Metazoa</taxon>
        <taxon>Chordata</taxon>
        <taxon>Tunicata</taxon>
        <taxon>Appendicularia</taxon>
        <taxon>Copelata</taxon>
        <taxon>Oikopleuridae</taxon>
        <taxon>Oikopleura</taxon>
    </lineage>
</organism>
<evidence type="ECO:0000256" key="5">
    <source>
        <dbReference type="ARBA" id="ARBA00022927"/>
    </source>
</evidence>
<dbReference type="Gene3D" id="1.20.5.110">
    <property type="match status" value="1"/>
</dbReference>
<name>E4XGP1_OIKDI</name>
<evidence type="ECO:0000256" key="1">
    <source>
        <dbReference type="ARBA" id="ARBA00004170"/>
    </source>
</evidence>
<dbReference type="InterPro" id="IPR011990">
    <property type="entry name" value="TPR-like_helical_dom_sf"/>
</dbReference>
<reference evidence="10" key="1">
    <citation type="journal article" date="2010" name="Science">
        <title>Plasticity of animal genome architecture unmasked by rapid evolution of a pelagic tunicate.</title>
        <authorList>
            <person name="Denoeud F."/>
            <person name="Henriet S."/>
            <person name="Mungpakdee S."/>
            <person name="Aury J.M."/>
            <person name="Da Silva C."/>
            <person name="Brinkmann H."/>
            <person name="Mikhaleva J."/>
            <person name="Olsen L.C."/>
            <person name="Jubin C."/>
            <person name="Canestro C."/>
            <person name="Bouquet J.M."/>
            <person name="Danks G."/>
            <person name="Poulain J."/>
            <person name="Campsteijn C."/>
            <person name="Adamski M."/>
            <person name="Cross I."/>
            <person name="Yadetie F."/>
            <person name="Muffato M."/>
            <person name="Louis A."/>
            <person name="Butcher S."/>
            <person name="Tsagkogeorga G."/>
            <person name="Konrad A."/>
            <person name="Singh S."/>
            <person name="Jensen M.F."/>
            <person name="Cong E.H."/>
            <person name="Eikeseth-Otteraa H."/>
            <person name="Noel B."/>
            <person name="Anthouard V."/>
            <person name="Porcel B.M."/>
            <person name="Kachouri-Lafond R."/>
            <person name="Nishino A."/>
            <person name="Ugolini M."/>
            <person name="Chourrout P."/>
            <person name="Nishida H."/>
            <person name="Aasland R."/>
            <person name="Huzurbazar S."/>
            <person name="Westhof E."/>
            <person name="Delsuc F."/>
            <person name="Lehrach H."/>
            <person name="Reinhardt R."/>
            <person name="Weissenbach J."/>
            <person name="Roy S.W."/>
            <person name="Artiguenave F."/>
            <person name="Postlethwait J.H."/>
            <person name="Manak J.R."/>
            <person name="Thompson E.M."/>
            <person name="Jaillon O."/>
            <person name="Du Pasquier L."/>
            <person name="Boudinot P."/>
            <person name="Liberles D.A."/>
            <person name="Volff J.N."/>
            <person name="Philippe H."/>
            <person name="Lenhard B."/>
            <person name="Roest Crollius H."/>
            <person name="Wincker P."/>
            <person name="Chourrout D."/>
        </authorList>
    </citation>
    <scope>NUCLEOTIDE SEQUENCE [LARGE SCALE GENOMIC DNA]</scope>
</reference>
<keyword evidence="5" id="KW-0653">Protein transport</keyword>
<evidence type="ECO:0000256" key="6">
    <source>
        <dbReference type="ARBA" id="ARBA00023136"/>
    </source>
</evidence>
<evidence type="ECO:0000313" key="11">
    <source>
        <dbReference type="Proteomes" id="UP000001307"/>
    </source>
</evidence>